<evidence type="ECO:0000256" key="3">
    <source>
        <dbReference type="ARBA" id="ARBA00023163"/>
    </source>
</evidence>
<evidence type="ECO:0000313" key="6">
    <source>
        <dbReference type="EMBL" id="GGO71213.1"/>
    </source>
</evidence>
<feature type="DNA-binding region" description="H-T-H motif" evidence="4">
    <location>
        <begin position="31"/>
        <end position="50"/>
    </location>
</feature>
<organism evidence="6 7">
    <name type="scientific">Bowmanella pacifica</name>
    <dbReference type="NCBI Taxonomy" id="502051"/>
    <lineage>
        <taxon>Bacteria</taxon>
        <taxon>Pseudomonadati</taxon>
        <taxon>Pseudomonadota</taxon>
        <taxon>Gammaproteobacteria</taxon>
        <taxon>Alteromonadales</taxon>
        <taxon>Alteromonadaceae</taxon>
        <taxon>Bowmanella</taxon>
    </lineage>
</organism>
<dbReference type="EMBL" id="BMLS01000004">
    <property type="protein sequence ID" value="GGO71213.1"/>
    <property type="molecule type" value="Genomic_DNA"/>
</dbReference>
<protein>
    <submittedName>
        <fullName evidence="6">Transcriptional regulator</fullName>
    </submittedName>
</protein>
<keyword evidence="7" id="KW-1185">Reference proteome</keyword>
<dbReference type="InterPro" id="IPR001647">
    <property type="entry name" value="HTH_TetR"/>
</dbReference>
<accession>A0A917Z089</accession>
<evidence type="ECO:0000256" key="1">
    <source>
        <dbReference type="ARBA" id="ARBA00023015"/>
    </source>
</evidence>
<name>A0A917Z089_9ALTE</name>
<dbReference type="InterPro" id="IPR036271">
    <property type="entry name" value="Tet_transcr_reg_TetR-rel_C_sf"/>
</dbReference>
<evidence type="ECO:0000313" key="7">
    <source>
        <dbReference type="Proteomes" id="UP000606935"/>
    </source>
</evidence>
<keyword evidence="2 4" id="KW-0238">DNA-binding</keyword>
<proteinExistence type="predicted"/>
<dbReference type="PANTHER" id="PTHR47506">
    <property type="entry name" value="TRANSCRIPTIONAL REGULATORY PROTEIN"/>
    <property type="match status" value="1"/>
</dbReference>
<dbReference type="GO" id="GO:0003677">
    <property type="term" value="F:DNA binding"/>
    <property type="evidence" value="ECO:0007669"/>
    <property type="project" value="UniProtKB-UniRule"/>
</dbReference>
<comment type="caution">
    <text evidence="6">The sequence shown here is derived from an EMBL/GenBank/DDBJ whole genome shotgun (WGS) entry which is preliminary data.</text>
</comment>
<dbReference type="AlphaFoldDB" id="A0A917Z089"/>
<keyword evidence="3" id="KW-0804">Transcription</keyword>
<dbReference type="RefSeq" id="WP_188695985.1">
    <property type="nucleotide sequence ID" value="NZ_BMLS01000004.1"/>
</dbReference>
<dbReference type="InterPro" id="IPR011075">
    <property type="entry name" value="TetR_C"/>
</dbReference>
<sequence>MSSGRPATHCKKHLLLKGLQLFNQQGYHNTRLQQLLQCCGVPKGTFYNFFSSKDGFVLAIIENYFQLEAERLSITAELPQASHFQKIYKYWEIQIETYGTETDRIATLIANLSAEMPLGSTKLRLAILKTRADIIQVITEDMQICQQEGSIRSDVTPRALAEFIWCGWQGALLSVRLCKNTAPLQEFLKTLRLLEQAPGS</sequence>
<evidence type="ECO:0000256" key="4">
    <source>
        <dbReference type="PROSITE-ProRule" id="PRU00335"/>
    </source>
</evidence>
<dbReference type="Proteomes" id="UP000606935">
    <property type="component" value="Unassembled WGS sequence"/>
</dbReference>
<feature type="domain" description="HTH tetR-type" evidence="5">
    <location>
        <begin position="8"/>
        <end position="68"/>
    </location>
</feature>
<keyword evidence="1" id="KW-0805">Transcription regulation</keyword>
<reference evidence="6" key="2">
    <citation type="submission" date="2020-09" db="EMBL/GenBank/DDBJ databases">
        <authorList>
            <person name="Sun Q."/>
            <person name="Zhou Y."/>
        </authorList>
    </citation>
    <scope>NUCLEOTIDE SEQUENCE</scope>
    <source>
        <strain evidence="6">CGMCC 1.7086</strain>
    </source>
</reference>
<evidence type="ECO:0000256" key="2">
    <source>
        <dbReference type="ARBA" id="ARBA00023125"/>
    </source>
</evidence>
<dbReference type="InterPro" id="IPR009057">
    <property type="entry name" value="Homeodomain-like_sf"/>
</dbReference>
<dbReference type="SUPFAM" id="SSF48498">
    <property type="entry name" value="Tetracyclin repressor-like, C-terminal domain"/>
    <property type="match status" value="1"/>
</dbReference>
<dbReference type="Gene3D" id="1.10.357.10">
    <property type="entry name" value="Tetracycline Repressor, domain 2"/>
    <property type="match status" value="1"/>
</dbReference>
<dbReference type="Pfam" id="PF16925">
    <property type="entry name" value="TetR_C_13"/>
    <property type="match status" value="1"/>
</dbReference>
<dbReference type="Pfam" id="PF00440">
    <property type="entry name" value="TetR_N"/>
    <property type="match status" value="1"/>
</dbReference>
<evidence type="ECO:0000259" key="5">
    <source>
        <dbReference type="PROSITE" id="PS50977"/>
    </source>
</evidence>
<reference evidence="6" key="1">
    <citation type="journal article" date="2014" name="Int. J. Syst. Evol. Microbiol.">
        <title>Complete genome sequence of Corynebacterium casei LMG S-19264T (=DSM 44701T), isolated from a smear-ripened cheese.</title>
        <authorList>
            <consortium name="US DOE Joint Genome Institute (JGI-PGF)"/>
            <person name="Walter F."/>
            <person name="Albersmeier A."/>
            <person name="Kalinowski J."/>
            <person name="Ruckert C."/>
        </authorList>
    </citation>
    <scope>NUCLEOTIDE SEQUENCE</scope>
    <source>
        <strain evidence="6">CGMCC 1.7086</strain>
    </source>
</reference>
<dbReference type="PANTHER" id="PTHR47506:SF6">
    <property type="entry name" value="HTH-TYPE TRANSCRIPTIONAL REPRESSOR NEMR"/>
    <property type="match status" value="1"/>
</dbReference>
<dbReference type="PROSITE" id="PS50977">
    <property type="entry name" value="HTH_TETR_2"/>
    <property type="match status" value="1"/>
</dbReference>
<dbReference type="SUPFAM" id="SSF46689">
    <property type="entry name" value="Homeodomain-like"/>
    <property type="match status" value="1"/>
</dbReference>
<gene>
    <name evidence="6" type="ORF">GCM10010982_26490</name>
</gene>